<evidence type="ECO:0000256" key="5">
    <source>
        <dbReference type="ARBA" id="ARBA00022723"/>
    </source>
</evidence>
<dbReference type="CDD" id="cd11072">
    <property type="entry name" value="CYP71-like"/>
    <property type="match status" value="1"/>
</dbReference>
<feature type="binding site" description="axial binding residue" evidence="10">
    <location>
        <position position="472"/>
    </location>
    <ligand>
        <name>heme</name>
        <dbReference type="ChEBI" id="CHEBI:30413"/>
    </ligand>
    <ligandPart>
        <name>Fe</name>
        <dbReference type="ChEBI" id="CHEBI:18248"/>
    </ligandPart>
</feature>
<dbReference type="Gene3D" id="1.10.630.10">
    <property type="entry name" value="Cytochrome P450"/>
    <property type="match status" value="1"/>
</dbReference>
<dbReference type="InterPro" id="IPR017972">
    <property type="entry name" value="Cyt_P450_CS"/>
</dbReference>
<dbReference type="Gramene" id="LPERR05G10550.1">
    <property type="protein sequence ID" value="LPERR05G10550.1"/>
    <property type="gene ID" value="LPERR05G10550"/>
</dbReference>
<evidence type="ECO:0000256" key="8">
    <source>
        <dbReference type="ARBA" id="ARBA00023004"/>
    </source>
</evidence>
<dbReference type="GO" id="GO:0016705">
    <property type="term" value="F:oxidoreductase activity, acting on paired donors, with incorporation or reduction of molecular oxygen"/>
    <property type="evidence" value="ECO:0007669"/>
    <property type="project" value="InterPro"/>
</dbReference>
<protein>
    <recommendedName>
        <fullName evidence="14">Cytochrome P450</fullName>
    </recommendedName>
</protein>
<dbReference type="GO" id="GO:0016020">
    <property type="term" value="C:membrane"/>
    <property type="evidence" value="ECO:0007669"/>
    <property type="project" value="UniProtKB-SubCell"/>
</dbReference>
<dbReference type="InterPro" id="IPR036396">
    <property type="entry name" value="Cyt_P450_sf"/>
</dbReference>
<keyword evidence="5 10" id="KW-0479">Metal-binding</keyword>
<reference evidence="12" key="3">
    <citation type="submission" date="2015-04" db="UniProtKB">
        <authorList>
            <consortium name="EnsemblPlants"/>
        </authorList>
    </citation>
    <scope>IDENTIFICATION</scope>
</reference>
<dbReference type="SUPFAM" id="SSF48264">
    <property type="entry name" value="Cytochrome P450"/>
    <property type="match status" value="1"/>
</dbReference>
<dbReference type="PRINTS" id="PR00463">
    <property type="entry name" value="EP450I"/>
</dbReference>
<dbReference type="HOGENOM" id="CLU_001570_4_1_1"/>
<dbReference type="InterPro" id="IPR001128">
    <property type="entry name" value="Cyt_P450"/>
</dbReference>
<keyword evidence="6" id="KW-1133">Transmembrane helix</keyword>
<evidence type="ECO:0000256" key="6">
    <source>
        <dbReference type="ARBA" id="ARBA00022989"/>
    </source>
</evidence>
<proteinExistence type="inferred from homology"/>
<sequence>MDIISLGTLLILLLVLPLLLYLLRLYGKNSHGGRAPLPPSPRGALPLLGHLHLLGALPHRTLRSLAVARGAPVMRLQLGRVPAVVLSSAAAAEEAMRARDLDLVGRPRSSMAERLMYSGRDVVFSPYGEYWRQARRVCAVHLLGARQVRSFRGVRAEEAAALIARVHATGAGSFDLCGLLVGYANAIISRAAFGDESSRGLSSYGGRELRELFADFAELLGTKPVRDLLPWFGWVDALRGLDRKVRRTFEVLDGVLDSVIDDHRRRRRREGGWQRGLPMGDVDDGDDRGDHRDFVDVLLDVNEMDNEGGFQLDTVQIKGIILDMFVAGTDATSALLEWAMAELVSHPCHMHRLQHELRAVVGMAGHVTEVEDHIRMDRLPYLKAVLKETLRLHSSLPLLVPRESLVDTEILGYHVAARTRLVINAWAIGRDPTVWGENAEEFMPERFLGREDVDYKGQGFEMIPFGRGRRGCPGIGFAMATVEMALASLLYHFDWEVAVPNGKGNQVLLDMSEMSGITVGLKHGLPLIAKPFFS</sequence>
<evidence type="ECO:0000256" key="4">
    <source>
        <dbReference type="ARBA" id="ARBA00022692"/>
    </source>
</evidence>
<dbReference type="EnsemblPlants" id="LPERR05G10550.1">
    <property type="protein sequence ID" value="LPERR05G10550.1"/>
    <property type="gene ID" value="LPERR05G10550"/>
</dbReference>
<comment type="subcellular location">
    <subcellularLocation>
        <location evidence="1">Membrane</location>
        <topology evidence="1">Multi-pass membrane protein</topology>
    </subcellularLocation>
</comment>
<dbReference type="GO" id="GO:0020037">
    <property type="term" value="F:heme binding"/>
    <property type="evidence" value="ECO:0007669"/>
    <property type="project" value="InterPro"/>
</dbReference>
<keyword evidence="6" id="KW-0472">Membrane</keyword>
<dbReference type="eggNOG" id="KOG0156">
    <property type="taxonomic scope" value="Eukaryota"/>
</dbReference>
<comment type="similarity">
    <text evidence="2 11">Belongs to the cytochrome P450 family.</text>
</comment>
<dbReference type="PANTHER" id="PTHR47955:SF15">
    <property type="entry name" value="CYTOCHROME P450 71A2-LIKE"/>
    <property type="match status" value="1"/>
</dbReference>
<organism evidence="12 13">
    <name type="scientific">Leersia perrieri</name>
    <dbReference type="NCBI Taxonomy" id="77586"/>
    <lineage>
        <taxon>Eukaryota</taxon>
        <taxon>Viridiplantae</taxon>
        <taxon>Streptophyta</taxon>
        <taxon>Embryophyta</taxon>
        <taxon>Tracheophyta</taxon>
        <taxon>Spermatophyta</taxon>
        <taxon>Magnoliopsida</taxon>
        <taxon>Liliopsida</taxon>
        <taxon>Poales</taxon>
        <taxon>Poaceae</taxon>
        <taxon>BOP clade</taxon>
        <taxon>Oryzoideae</taxon>
        <taxon>Oryzeae</taxon>
        <taxon>Oryzinae</taxon>
        <taxon>Leersia</taxon>
    </lineage>
</organism>
<keyword evidence="9 11" id="KW-0503">Monooxygenase</keyword>
<evidence type="ECO:0000256" key="10">
    <source>
        <dbReference type="PIRSR" id="PIRSR602401-1"/>
    </source>
</evidence>
<keyword evidence="3 10" id="KW-0349">Heme</keyword>
<dbReference type="FunFam" id="1.10.630.10:FF:000043">
    <property type="entry name" value="Cytochrome P450 99A2"/>
    <property type="match status" value="1"/>
</dbReference>
<dbReference type="AlphaFoldDB" id="A0A0D9WFL6"/>
<dbReference type="InterPro" id="IPR002401">
    <property type="entry name" value="Cyt_P450_E_grp-I"/>
</dbReference>
<dbReference type="GO" id="GO:0004497">
    <property type="term" value="F:monooxygenase activity"/>
    <property type="evidence" value="ECO:0007669"/>
    <property type="project" value="UniProtKB-KW"/>
</dbReference>
<name>A0A0D9WFL6_9ORYZ</name>
<evidence type="ECO:0008006" key="14">
    <source>
        <dbReference type="Google" id="ProtNLM"/>
    </source>
</evidence>
<evidence type="ECO:0000256" key="9">
    <source>
        <dbReference type="ARBA" id="ARBA00023033"/>
    </source>
</evidence>
<keyword evidence="4" id="KW-0812">Transmembrane</keyword>
<dbReference type="Pfam" id="PF00067">
    <property type="entry name" value="p450"/>
    <property type="match status" value="1"/>
</dbReference>
<dbReference type="PANTHER" id="PTHR47955">
    <property type="entry name" value="CYTOCHROME P450 FAMILY 71 PROTEIN"/>
    <property type="match status" value="1"/>
</dbReference>
<evidence type="ECO:0000256" key="2">
    <source>
        <dbReference type="ARBA" id="ARBA00010617"/>
    </source>
</evidence>
<keyword evidence="8 10" id="KW-0408">Iron</keyword>
<comment type="cofactor">
    <cofactor evidence="10">
        <name>heme</name>
        <dbReference type="ChEBI" id="CHEBI:30413"/>
    </cofactor>
</comment>
<accession>A0A0D9WFL6</accession>
<keyword evidence="7 11" id="KW-0560">Oxidoreductase</keyword>
<evidence type="ECO:0000256" key="1">
    <source>
        <dbReference type="ARBA" id="ARBA00004141"/>
    </source>
</evidence>
<dbReference type="STRING" id="77586.A0A0D9WFL6"/>
<evidence type="ECO:0000313" key="12">
    <source>
        <dbReference type="EnsemblPlants" id="LPERR05G10550.1"/>
    </source>
</evidence>
<evidence type="ECO:0000256" key="3">
    <source>
        <dbReference type="ARBA" id="ARBA00022617"/>
    </source>
</evidence>
<dbReference type="Proteomes" id="UP000032180">
    <property type="component" value="Chromosome 5"/>
</dbReference>
<evidence type="ECO:0000256" key="11">
    <source>
        <dbReference type="RuleBase" id="RU000461"/>
    </source>
</evidence>
<dbReference type="PRINTS" id="PR00385">
    <property type="entry name" value="P450"/>
</dbReference>
<reference evidence="12 13" key="1">
    <citation type="submission" date="2012-08" db="EMBL/GenBank/DDBJ databases">
        <title>Oryza genome evolution.</title>
        <authorList>
            <person name="Wing R.A."/>
        </authorList>
    </citation>
    <scope>NUCLEOTIDE SEQUENCE</scope>
</reference>
<dbReference type="PROSITE" id="PS00086">
    <property type="entry name" value="CYTOCHROME_P450"/>
    <property type="match status" value="1"/>
</dbReference>
<evidence type="ECO:0000256" key="7">
    <source>
        <dbReference type="ARBA" id="ARBA00023002"/>
    </source>
</evidence>
<dbReference type="GO" id="GO:0005506">
    <property type="term" value="F:iron ion binding"/>
    <property type="evidence" value="ECO:0007669"/>
    <property type="project" value="InterPro"/>
</dbReference>
<evidence type="ECO:0000313" key="13">
    <source>
        <dbReference type="Proteomes" id="UP000032180"/>
    </source>
</evidence>
<reference evidence="13" key="2">
    <citation type="submission" date="2013-12" db="EMBL/GenBank/DDBJ databases">
        <authorList>
            <person name="Yu Y."/>
            <person name="Lee S."/>
            <person name="de Baynast K."/>
            <person name="Wissotski M."/>
            <person name="Liu L."/>
            <person name="Talag J."/>
            <person name="Goicoechea J."/>
            <person name="Angelova A."/>
            <person name="Jetty R."/>
            <person name="Kudrna D."/>
            <person name="Golser W."/>
            <person name="Rivera L."/>
            <person name="Zhang J."/>
            <person name="Wing R."/>
        </authorList>
    </citation>
    <scope>NUCLEOTIDE SEQUENCE</scope>
</reference>
<keyword evidence="13" id="KW-1185">Reference proteome</keyword>